<sequence length="305" mass="34991">MKTMTQNRAYRLTQDMETPSDIKPSLGDVVYCDHIDSRNGKARLVFVHNGTDLYRIVFAIADCCKALVLAKFVTLPSQIRHRFNINDEGQRVRFTKDLIYCTHQAGGKLPPGTRLKCIVGGDKPWFSYIDSSNRAQPIEFLRCDRVHLCEVDPIEDETSRIVVSLPYTANATPGCRLVFNGKITFENHELGVERKTVNSKIACTDFTAGALQRIGAFLRQDLTESGINLVVNDDQLIESFINYTYFEKGVMSFALAYSRIVLFFKDDEVFRSNRETQRFQTKTQTILPKSQNTTYRQLMHAQYRW</sequence>
<protein>
    <submittedName>
        <fullName evidence="1">Uncharacterized protein</fullName>
    </submittedName>
</protein>
<dbReference type="AlphaFoldDB" id="A0A0F9U0G3"/>
<proteinExistence type="predicted"/>
<accession>A0A0F9U0G3</accession>
<evidence type="ECO:0000313" key="1">
    <source>
        <dbReference type="EMBL" id="KKN85054.1"/>
    </source>
</evidence>
<organism evidence="1">
    <name type="scientific">marine sediment metagenome</name>
    <dbReference type="NCBI Taxonomy" id="412755"/>
    <lineage>
        <taxon>unclassified sequences</taxon>
        <taxon>metagenomes</taxon>
        <taxon>ecological metagenomes</taxon>
    </lineage>
</organism>
<name>A0A0F9U0G3_9ZZZZ</name>
<reference evidence="1" key="1">
    <citation type="journal article" date="2015" name="Nature">
        <title>Complex archaea that bridge the gap between prokaryotes and eukaryotes.</title>
        <authorList>
            <person name="Spang A."/>
            <person name="Saw J.H."/>
            <person name="Jorgensen S.L."/>
            <person name="Zaremba-Niedzwiedzka K."/>
            <person name="Martijn J."/>
            <person name="Lind A.E."/>
            <person name="van Eijk R."/>
            <person name="Schleper C."/>
            <person name="Guy L."/>
            <person name="Ettema T.J."/>
        </authorList>
    </citation>
    <scope>NUCLEOTIDE SEQUENCE</scope>
</reference>
<gene>
    <name evidence="1" type="ORF">LCGC14_0282230</name>
</gene>
<dbReference type="EMBL" id="LAZR01000163">
    <property type="protein sequence ID" value="KKN85054.1"/>
    <property type="molecule type" value="Genomic_DNA"/>
</dbReference>
<comment type="caution">
    <text evidence="1">The sequence shown here is derived from an EMBL/GenBank/DDBJ whole genome shotgun (WGS) entry which is preliminary data.</text>
</comment>